<dbReference type="Pfam" id="PF14244">
    <property type="entry name" value="Retrotran_gag_3"/>
    <property type="match status" value="1"/>
</dbReference>
<dbReference type="EMBL" id="JBJKTR010000006">
    <property type="protein sequence ID" value="KAL3365460.1"/>
    <property type="molecule type" value="Genomic_DNA"/>
</dbReference>
<dbReference type="EMBL" id="JBJKTR010000006">
    <property type="protein sequence ID" value="KAL3365459.1"/>
    <property type="molecule type" value="Genomic_DNA"/>
</dbReference>
<dbReference type="AlphaFoldDB" id="A0ABD2U9E6"/>
<feature type="domain" description="Retrotransposon Copia-like N-terminal" evidence="1">
    <location>
        <begin position="29"/>
        <end position="71"/>
    </location>
</feature>
<dbReference type="Proteomes" id="UP001627284">
    <property type="component" value="Unassembled WGS sequence"/>
</dbReference>
<evidence type="ECO:0000313" key="3">
    <source>
        <dbReference type="Proteomes" id="UP001627284"/>
    </source>
</evidence>
<gene>
    <name evidence="2" type="ORF">AABB24_010543</name>
</gene>
<sequence>MAPEISTSSEQGGVIVIDAHHPLYLQACDTPGSSLVSIQLTGFENYSLWSRSMKNGLLGKGKLGFVDGKCLKSMYPASLHDLWKKCNAIVLYWIMISVSRELLSGIVYASSAIQVWNDLKERFDKVDGSRIFYLHKEIATLSQGVSSVSSYFSRLKELWMEFDSLMPCPGCACEVSKTYAVHFEYQRLMQFLLGLNESFNQCRSQIIMMDHTPSVNKAYSLVMAEECQRILDKANIAGSEVSSNSMIPNSSQLSVAMALTRGILLAQAQDLLQSLTTDLRNLRIIVTCIVTIVTGKGILELYALAFMVILLTGEVKEEPVLALPLQPTLPESTPLMVASWSTQTSLVKVALLVTVPAGLS</sequence>
<dbReference type="InterPro" id="IPR029472">
    <property type="entry name" value="Copia-like_N"/>
</dbReference>
<dbReference type="PANTHER" id="PTHR37610:SF78">
    <property type="entry name" value="GAG-POLYPEPTIDE OF LTR COPIA-TYPE-RELATED"/>
    <property type="match status" value="1"/>
</dbReference>
<evidence type="ECO:0000259" key="1">
    <source>
        <dbReference type="Pfam" id="PF14244"/>
    </source>
</evidence>
<dbReference type="PANTHER" id="PTHR37610">
    <property type="entry name" value="CCHC-TYPE DOMAIN-CONTAINING PROTEIN"/>
    <property type="match status" value="1"/>
</dbReference>
<accession>A0ABD2U9E6</accession>
<name>A0ABD2U9E6_9SOLN</name>
<dbReference type="Pfam" id="PF14223">
    <property type="entry name" value="Retrotran_gag_2"/>
    <property type="match status" value="1"/>
</dbReference>
<keyword evidence="3" id="KW-1185">Reference proteome</keyword>
<organism evidence="2 3">
    <name type="scientific">Solanum stoloniferum</name>
    <dbReference type="NCBI Taxonomy" id="62892"/>
    <lineage>
        <taxon>Eukaryota</taxon>
        <taxon>Viridiplantae</taxon>
        <taxon>Streptophyta</taxon>
        <taxon>Embryophyta</taxon>
        <taxon>Tracheophyta</taxon>
        <taxon>Spermatophyta</taxon>
        <taxon>Magnoliopsida</taxon>
        <taxon>eudicotyledons</taxon>
        <taxon>Gunneridae</taxon>
        <taxon>Pentapetalae</taxon>
        <taxon>asterids</taxon>
        <taxon>lamiids</taxon>
        <taxon>Solanales</taxon>
        <taxon>Solanaceae</taxon>
        <taxon>Solanoideae</taxon>
        <taxon>Solaneae</taxon>
        <taxon>Solanum</taxon>
    </lineage>
</organism>
<reference evidence="2 3" key="1">
    <citation type="submission" date="2024-05" db="EMBL/GenBank/DDBJ databases">
        <title>De novo assembly of an allotetraploid wild potato.</title>
        <authorList>
            <person name="Hosaka A.J."/>
        </authorList>
    </citation>
    <scope>NUCLEOTIDE SEQUENCE [LARGE SCALE GENOMIC DNA]</scope>
    <source>
        <tissue evidence="2">Young leaves</tissue>
    </source>
</reference>
<protein>
    <recommendedName>
        <fullName evidence="1">Retrotransposon Copia-like N-terminal domain-containing protein</fullName>
    </recommendedName>
</protein>
<evidence type="ECO:0000313" key="2">
    <source>
        <dbReference type="EMBL" id="KAL3365459.1"/>
    </source>
</evidence>
<comment type="caution">
    <text evidence="2">The sequence shown here is derived from an EMBL/GenBank/DDBJ whole genome shotgun (WGS) entry which is preliminary data.</text>
</comment>
<proteinExistence type="predicted"/>